<dbReference type="InterPro" id="IPR021765">
    <property type="entry name" value="UstYa-like"/>
</dbReference>
<proteinExistence type="inferred from homology"/>
<feature type="compositionally biased region" description="Basic and acidic residues" evidence="2">
    <location>
        <begin position="1"/>
        <end position="14"/>
    </location>
</feature>
<feature type="region of interest" description="Disordered" evidence="2">
    <location>
        <begin position="1"/>
        <end position="27"/>
    </location>
</feature>
<feature type="transmembrane region" description="Helical" evidence="3">
    <location>
        <begin position="47"/>
        <end position="69"/>
    </location>
</feature>
<name>A0A2B7YRY5_POLH7</name>
<accession>A0A2B7YRY5</accession>
<dbReference type="AlphaFoldDB" id="A0A2B7YRY5"/>
<keyword evidence="5" id="KW-1185">Reference proteome</keyword>
<evidence type="ECO:0000256" key="1">
    <source>
        <dbReference type="ARBA" id="ARBA00035112"/>
    </source>
</evidence>
<evidence type="ECO:0008006" key="6">
    <source>
        <dbReference type="Google" id="ProtNLM"/>
    </source>
</evidence>
<reference evidence="4 5" key="1">
    <citation type="submission" date="2017-10" db="EMBL/GenBank/DDBJ databases">
        <title>Comparative genomics in systemic dimorphic fungi from Ajellomycetaceae.</title>
        <authorList>
            <person name="Munoz J.F."/>
            <person name="Mcewen J.G."/>
            <person name="Clay O.K."/>
            <person name="Cuomo C.A."/>
        </authorList>
    </citation>
    <scope>NUCLEOTIDE SEQUENCE [LARGE SCALE GENOMIC DNA]</scope>
    <source>
        <strain evidence="4 5">UAMH7299</strain>
    </source>
</reference>
<dbReference type="PANTHER" id="PTHR33365:SF13">
    <property type="entry name" value="TAT PATHWAY SIGNAL SEQUENCE"/>
    <property type="match status" value="1"/>
</dbReference>
<dbReference type="OrthoDB" id="3687641at2759"/>
<feature type="compositionally biased region" description="Low complexity" evidence="2">
    <location>
        <begin position="15"/>
        <end position="27"/>
    </location>
</feature>
<evidence type="ECO:0000313" key="4">
    <source>
        <dbReference type="EMBL" id="PGH23753.1"/>
    </source>
</evidence>
<keyword evidence="3" id="KW-0812">Transmembrane</keyword>
<dbReference type="Pfam" id="PF11807">
    <property type="entry name" value="UstYa"/>
    <property type="match status" value="1"/>
</dbReference>
<sequence>MANELRQKLERFNDDSPSSSSFDSEASSPLLWKLGGNSTDQSRGRRFPYGLIVALVLGISVFCNVILLIHQFKTWDMDRICNAHTSQYSSPVLKDVDITYRTVQFSASLANVTIYRQPPSLEVDEAWENLGADYEPFTVLEDEAELYGLQKGQVKRTPEEGGGFFAEVEALHYIHCLNLLRQTSIWNYAYYRKRGKGAFMNTDDVVRDHTGHCLEILRQQLMCTADVGIFGQWWVEGYGAYVDFNTKHKCKNFEDIRRWAEERQISRKTSHARKRPGDIILPEIP</sequence>
<dbReference type="STRING" id="1447883.A0A2B7YRY5"/>
<protein>
    <recommendedName>
        <fullName evidence="6">Tat pathway signal sequence</fullName>
    </recommendedName>
</protein>
<evidence type="ECO:0000256" key="3">
    <source>
        <dbReference type="SAM" id="Phobius"/>
    </source>
</evidence>
<dbReference type="EMBL" id="PDNA01000020">
    <property type="protein sequence ID" value="PGH23753.1"/>
    <property type="molecule type" value="Genomic_DNA"/>
</dbReference>
<evidence type="ECO:0000313" key="5">
    <source>
        <dbReference type="Proteomes" id="UP000224634"/>
    </source>
</evidence>
<keyword evidence="3" id="KW-1133">Transmembrane helix</keyword>
<evidence type="ECO:0000256" key="2">
    <source>
        <dbReference type="SAM" id="MobiDB-lite"/>
    </source>
</evidence>
<dbReference type="PANTHER" id="PTHR33365">
    <property type="entry name" value="YALI0B05434P"/>
    <property type="match status" value="1"/>
</dbReference>
<comment type="caution">
    <text evidence="4">The sequence shown here is derived from an EMBL/GenBank/DDBJ whole genome shotgun (WGS) entry which is preliminary data.</text>
</comment>
<gene>
    <name evidence="4" type="ORF">AJ80_02183</name>
</gene>
<organism evidence="4 5">
    <name type="scientific">Polytolypa hystricis (strain UAMH7299)</name>
    <dbReference type="NCBI Taxonomy" id="1447883"/>
    <lineage>
        <taxon>Eukaryota</taxon>
        <taxon>Fungi</taxon>
        <taxon>Dikarya</taxon>
        <taxon>Ascomycota</taxon>
        <taxon>Pezizomycotina</taxon>
        <taxon>Eurotiomycetes</taxon>
        <taxon>Eurotiomycetidae</taxon>
        <taxon>Onygenales</taxon>
        <taxon>Onygenales incertae sedis</taxon>
        <taxon>Polytolypa</taxon>
    </lineage>
</organism>
<dbReference type="Proteomes" id="UP000224634">
    <property type="component" value="Unassembled WGS sequence"/>
</dbReference>
<keyword evidence="3" id="KW-0472">Membrane</keyword>
<comment type="similarity">
    <text evidence="1">Belongs to the ustYa family.</text>
</comment>
<dbReference type="GO" id="GO:0043386">
    <property type="term" value="P:mycotoxin biosynthetic process"/>
    <property type="evidence" value="ECO:0007669"/>
    <property type="project" value="InterPro"/>
</dbReference>